<name>W2G917_PHYNI</name>
<protein>
    <submittedName>
        <fullName evidence="1">Uncharacterized protein</fullName>
    </submittedName>
</protein>
<evidence type="ECO:0000313" key="1">
    <source>
        <dbReference type="EMBL" id="ETK79492.1"/>
    </source>
</evidence>
<accession>W2G917</accession>
<reference evidence="1" key="1">
    <citation type="submission" date="2013-11" db="EMBL/GenBank/DDBJ databases">
        <title>The Genome Sequence of Phytophthora parasitica CJ02B3.</title>
        <authorList>
            <consortium name="The Broad Institute Genomics Platform"/>
            <person name="Russ C."/>
            <person name="Tyler B."/>
            <person name="Panabieres F."/>
            <person name="Shan W."/>
            <person name="Tripathy S."/>
            <person name="Grunwald N."/>
            <person name="Machado M."/>
            <person name="Johnson C.S."/>
            <person name="Arredondo F."/>
            <person name="Hong C."/>
            <person name="Coffey M."/>
            <person name="Young S.K."/>
            <person name="Zeng Q."/>
            <person name="Gargeya S."/>
            <person name="Fitzgerald M."/>
            <person name="Abouelleil A."/>
            <person name="Alvarado L."/>
            <person name="Chapman S.B."/>
            <person name="Gainer-Dewar J."/>
            <person name="Goldberg J."/>
            <person name="Griggs A."/>
            <person name="Gujja S."/>
            <person name="Hansen M."/>
            <person name="Howarth C."/>
            <person name="Imamovic A."/>
            <person name="Ireland A."/>
            <person name="Larimer J."/>
            <person name="McCowan C."/>
            <person name="Murphy C."/>
            <person name="Pearson M."/>
            <person name="Poon T.W."/>
            <person name="Priest M."/>
            <person name="Roberts A."/>
            <person name="Saif S."/>
            <person name="Shea T."/>
            <person name="Sykes S."/>
            <person name="Wortman J."/>
            <person name="Nusbaum C."/>
            <person name="Birren B."/>
        </authorList>
    </citation>
    <scope>NUCLEOTIDE SEQUENCE [LARGE SCALE GENOMIC DNA]</scope>
    <source>
        <strain evidence="1">CJ02B3</strain>
    </source>
</reference>
<dbReference type="AlphaFoldDB" id="W2G917"/>
<dbReference type="VEuPathDB" id="FungiDB:PPTG_15225"/>
<dbReference type="Proteomes" id="UP000053236">
    <property type="component" value="Unassembled WGS sequence"/>
</dbReference>
<gene>
    <name evidence="1" type="ORF">L915_14664</name>
</gene>
<dbReference type="EMBL" id="KI687964">
    <property type="protein sequence ID" value="ETK79492.1"/>
    <property type="molecule type" value="Genomic_DNA"/>
</dbReference>
<sequence length="402" mass="47047">MVTEASVPEIHAWADSIMQEWSKQVKLDWKREKRREGMARLRNHRRGELQSMLNERAHLELQYKQQLAHLHRESSESELSQTLRRLILESDILRAEYAQHRMKLQQHKRLHSLTQENLNGFHPEFHDSSNENVYGASEKSQWVSHPYSSETGWRVHFHRGEPSFYFHPFTQDHFDDVIERTVDIFGENPPYIKQVGTLFGWNLHCASPTRREDKSIVSHARFTIRFACSLDEMNMTLVRTKMTALPLLATPPNWNRNQRDQVSIQVLQEFEKDAYVLVCNIPGPVHLRYLYFLRRLTRTLPNGKRKVLYVMIIASSKANERTRLAEDPQDDVEWVSEGGTFLSLTEVDDGTVSFSYDHWTSCKDDHHAQSLFFQWAQFISPMVTIGNAAPASGMLETRLRMK</sequence>
<proteinExistence type="predicted"/>
<organism evidence="1">
    <name type="scientific">Phytophthora nicotianae</name>
    <name type="common">Potato buckeye rot agent</name>
    <name type="synonym">Phytophthora parasitica</name>
    <dbReference type="NCBI Taxonomy" id="4792"/>
    <lineage>
        <taxon>Eukaryota</taxon>
        <taxon>Sar</taxon>
        <taxon>Stramenopiles</taxon>
        <taxon>Oomycota</taxon>
        <taxon>Peronosporomycetes</taxon>
        <taxon>Peronosporales</taxon>
        <taxon>Peronosporaceae</taxon>
        <taxon>Phytophthora</taxon>
    </lineage>
</organism>